<evidence type="ECO:0000313" key="2">
    <source>
        <dbReference type="Proteomes" id="UP000499080"/>
    </source>
</evidence>
<evidence type="ECO:0000313" key="1">
    <source>
        <dbReference type="EMBL" id="GBM29224.1"/>
    </source>
</evidence>
<name>A0A4Y2EN12_ARAVE</name>
<reference evidence="1 2" key="1">
    <citation type="journal article" date="2019" name="Sci. Rep.">
        <title>Orb-weaving spider Araneus ventricosus genome elucidates the spidroin gene catalogue.</title>
        <authorList>
            <person name="Kono N."/>
            <person name="Nakamura H."/>
            <person name="Ohtoshi R."/>
            <person name="Moran D.A.P."/>
            <person name="Shinohara A."/>
            <person name="Yoshida Y."/>
            <person name="Fujiwara M."/>
            <person name="Mori M."/>
            <person name="Tomita M."/>
            <person name="Arakawa K."/>
        </authorList>
    </citation>
    <scope>NUCLEOTIDE SEQUENCE [LARGE SCALE GENOMIC DNA]</scope>
</reference>
<dbReference type="EMBL" id="BGPR01000630">
    <property type="protein sequence ID" value="GBM29224.1"/>
    <property type="molecule type" value="Genomic_DNA"/>
</dbReference>
<gene>
    <name evidence="1" type="ORF">AVEN_115996_1</name>
</gene>
<dbReference type="AlphaFoldDB" id="A0A4Y2EN12"/>
<dbReference type="Proteomes" id="UP000499080">
    <property type="component" value="Unassembled WGS sequence"/>
</dbReference>
<organism evidence="1 2">
    <name type="scientific">Araneus ventricosus</name>
    <name type="common">Orbweaver spider</name>
    <name type="synonym">Epeira ventricosa</name>
    <dbReference type="NCBI Taxonomy" id="182803"/>
    <lineage>
        <taxon>Eukaryota</taxon>
        <taxon>Metazoa</taxon>
        <taxon>Ecdysozoa</taxon>
        <taxon>Arthropoda</taxon>
        <taxon>Chelicerata</taxon>
        <taxon>Arachnida</taxon>
        <taxon>Araneae</taxon>
        <taxon>Araneomorphae</taxon>
        <taxon>Entelegynae</taxon>
        <taxon>Araneoidea</taxon>
        <taxon>Araneidae</taxon>
        <taxon>Araneus</taxon>
    </lineage>
</organism>
<accession>A0A4Y2EN12</accession>
<protein>
    <submittedName>
        <fullName evidence="1">Uncharacterized protein</fullName>
    </submittedName>
</protein>
<proteinExistence type="predicted"/>
<comment type="caution">
    <text evidence="1">The sequence shown here is derived from an EMBL/GenBank/DDBJ whole genome shotgun (WGS) entry which is preliminary data.</text>
</comment>
<sequence length="93" mass="10021">MTQHHAPCGADCDVKRLPRHVAIVCSSIISRRCHLSTGRRSSTLRQHCSCVSGYNIPPAVERQGCCHGMATTIPGHNAIRLLLVGLCEATCAQ</sequence>
<keyword evidence="2" id="KW-1185">Reference proteome</keyword>